<protein>
    <recommendedName>
        <fullName evidence="3">XRE family transcriptional regulator</fullName>
    </recommendedName>
</protein>
<reference evidence="1 2" key="1">
    <citation type="submission" date="2019-03" db="EMBL/GenBank/DDBJ databases">
        <title>Draft genome sequences of novel Actinobacteria.</title>
        <authorList>
            <person name="Sahin N."/>
            <person name="Ay H."/>
            <person name="Saygin H."/>
        </authorList>
    </citation>
    <scope>NUCLEOTIDE SEQUENCE [LARGE SCALE GENOMIC DNA]</scope>
    <source>
        <strain evidence="1 2">5K138</strain>
    </source>
</reference>
<proteinExistence type="predicted"/>
<evidence type="ECO:0000313" key="2">
    <source>
        <dbReference type="Proteomes" id="UP000294739"/>
    </source>
</evidence>
<comment type="caution">
    <text evidence="1">The sequence shown here is derived from an EMBL/GenBank/DDBJ whole genome shotgun (WGS) entry which is preliminary data.</text>
</comment>
<dbReference type="OrthoDB" id="3504495at2"/>
<evidence type="ECO:0000313" key="1">
    <source>
        <dbReference type="EMBL" id="TDE09683.1"/>
    </source>
</evidence>
<dbReference type="AlphaFoldDB" id="A0A4R5DGV9"/>
<sequence>MDTVRNWTGAQTTALRGALRMSVRDFAAHLGVAIRTVSKWEARGSTITLQPDSQAMLDVVLNRASDDQKTRFRQLVEAEHGTSRVEELSAAVMRSGVLVPLVVDGRTMLTPISVDPADGRAVLDLSASVAHAQADLPAVAADTEHLREDVTGRDDMEIARRRALGVLATGLAATAWGDTQQRTDGRHRRYLRPDLVDRVRLAVMDYDHVAESEAVPLTERQAAVRHAELEYQAANYAAVARMLPSLIKTAGTVGDASRSVQESRSSSYAVAAKLLTKVGEAELAWVCADRAATAAMIADSTGAKSAAAYQLVGAMLAAGENPSAERLAVQTAEQLTRSRRTLHEPVLLSRTGALWLISAVIAARRGDQAEANQRLAQAEGLGERLGRNANHGWTAFGPTNVIIHRLSAATEIGDPKAVLRLAGLIDTETLPIGLRGRRAQVHVNLAWAHAQLRDDAAAVGQLQALERTAPEMLCFDGVTEDVIRDLLRRDRHIRTPALRQIAQLAGIT</sequence>
<dbReference type="Proteomes" id="UP000294739">
    <property type="component" value="Unassembled WGS sequence"/>
</dbReference>
<keyword evidence="2" id="KW-1185">Reference proteome</keyword>
<dbReference type="InterPro" id="IPR010982">
    <property type="entry name" value="Lambda_DNA-bd_dom_sf"/>
</dbReference>
<dbReference type="RefSeq" id="WP_131895365.1">
    <property type="nucleotide sequence ID" value="NZ_SMKZ01000017.1"/>
</dbReference>
<dbReference type="InParanoid" id="A0A4R5DGV9"/>
<dbReference type="GO" id="GO:0003677">
    <property type="term" value="F:DNA binding"/>
    <property type="evidence" value="ECO:0007669"/>
    <property type="project" value="InterPro"/>
</dbReference>
<name>A0A4R5DGV9_9ACTN</name>
<organism evidence="1 2">
    <name type="scientific">Jiangella asiatica</name>
    <dbReference type="NCBI Taxonomy" id="2530372"/>
    <lineage>
        <taxon>Bacteria</taxon>
        <taxon>Bacillati</taxon>
        <taxon>Actinomycetota</taxon>
        <taxon>Actinomycetes</taxon>
        <taxon>Jiangellales</taxon>
        <taxon>Jiangellaceae</taxon>
        <taxon>Jiangella</taxon>
    </lineage>
</organism>
<accession>A0A4R5DGV9</accession>
<gene>
    <name evidence="1" type="ORF">E1269_13725</name>
</gene>
<dbReference type="Gene3D" id="1.10.260.40">
    <property type="entry name" value="lambda repressor-like DNA-binding domains"/>
    <property type="match status" value="1"/>
</dbReference>
<evidence type="ECO:0008006" key="3">
    <source>
        <dbReference type="Google" id="ProtNLM"/>
    </source>
</evidence>
<dbReference type="EMBL" id="SMKZ01000017">
    <property type="protein sequence ID" value="TDE09683.1"/>
    <property type="molecule type" value="Genomic_DNA"/>
</dbReference>